<organism evidence="3 4">
    <name type="scientific">Dioscorea zingiberensis</name>
    <dbReference type="NCBI Taxonomy" id="325984"/>
    <lineage>
        <taxon>Eukaryota</taxon>
        <taxon>Viridiplantae</taxon>
        <taxon>Streptophyta</taxon>
        <taxon>Embryophyta</taxon>
        <taxon>Tracheophyta</taxon>
        <taxon>Spermatophyta</taxon>
        <taxon>Magnoliopsida</taxon>
        <taxon>Liliopsida</taxon>
        <taxon>Dioscoreales</taxon>
        <taxon>Dioscoreaceae</taxon>
        <taxon>Dioscorea</taxon>
    </lineage>
</organism>
<comment type="caution">
    <text evidence="3">The sequence shown here is derived from an EMBL/GenBank/DDBJ whole genome shotgun (WGS) entry which is preliminary data.</text>
</comment>
<dbReference type="GO" id="GO:0008289">
    <property type="term" value="F:lipid binding"/>
    <property type="evidence" value="ECO:0007669"/>
    <property type="project" value="UniProtKB-KW"/>
</dbReference>
<dbReference type="PRINTS" id="PR00382">
    <property type="entry name" value="LIPIDTRNSFER"/>
</dbReference>
<dbReference type="InterPro" id="IPR000528">
    <property type="entry name" value="Plant_nsLTP"/>
</dbReference>
<comment type="function">
    <text evidence="1">Plant non-specific lipid-transfer proteins transfer phospholipids as well as galactolipids across membranes. May play a role in wax or cutin deposition in the cell walls of expanding epidermal cells and certain secretory tissues.</text>
</comment>
<dbReference type="PANTHER" id="PTHR33076">
    <property type="entry name" value="NON-SPECIFIC LIPID-TRANSFER PROTEIN 2-RELATED"/>
    <property type="match status" value="1"/>
</dbReference>
<evidence type="ECO:0000259" key="2">
    <source>
        <dbReference type="SMART" id="SM00499"/>
    </source>
</evidence>
<dbReference type="GO" id="GO:0006869">
    <property type="term" value="P:lipid transport"/>
    <property type="evidence" value="ECO:0007669"/>
    <property type="project" value="InterPro"/>
</dbReference>
<dbReference type="Proteomes" id="UP001085076">
    <property type="component" value="Miscellaneous, Linkage group lg02"/>
</dbReference>
<dbReference type="OrthoDB" id="649864at2759"/>
<gene>
    <name evidence="3" type="ORF">J5N97_008731</name>
</gene>
<reference evidence="3" key="2">
    <citation type="journal article" date="2022" name="Hortic Res">
        <title>The genome of Dioscorea zingiberensis sheds light on the biosynthesis, origin and evolution of the medicinally important diosgenin saponins.</title>
        <authorList>
            <person name="Li Y."/>
            <person name="Tan C."/>
            <person name="Li Z."/>
            <person name="Guo J."/>
            <person name="Li S."/>
            <person name="Chen X."/>
            <person name="Wang C."/>
            <person name="Dai X."/>
            <person name="Yang H."/>
            <person name="Song W."/>
            <person name="Hou L."/>
            <person name="Xu J."/>
            <person name="Tong Z."/>
            <person name="Xu A."/>
            <person name="Yuan X."/>
            <person name="Wang W."/>
            <person name="Yang Q."/>
            <person name="Chen L."/>
            <person name="Sun Z."/>
            <person name="Wang K."/>
            <person name="Pan B."/>
            <person name="Chen J."/>
            <person name="Bao Y."/>
            <person name="Liu F."/>
            <person name="Qi X."/>
            <person name="Gang D.R."/>
            <person name="Wen J."/>
            <person name="Li J."/>
        </authorList>
    </citation>
    <scope>NUCLEOTIDE SEQUENCE</scope>
    <source>
        <strain evidence="3">Dzin_1.0</strain>
    </source>
</reference>
<dbReference type="EMBL" id="JAGGNH010000002">
    <property type="protein sequence ID" value="KAJ0980476.1"/>
    <property type="molecule type" value="Genomic_DNA"/>
</dbReference>
<sequence length="186" mass="19470">MQVHAARLSGVVVAKSLRCRIPSQHALAGSADCPTKYGTHGLRAKSTSTQLIAWLGLNITTAMASTAITQRAAAPFAILSENMLAMAVVMFKPSHAISCVDVDLALKPCVPYLVGQSAEPAKACCDGIMHLKDLATTTPDRRAACTCMKDAASHLPGLKDSAVTALPLKCNVPLPYPISPSVDCSK</sequence>
<comment type="similarity">
    <text evidence="1">Belongs to the plant LTP family.</text>
</comment>
<dbReference type="Gene3D" id="1.10.110.10">
    <property type="entry name" value="Plant lipid-transfer and hydrophobic proteins"/>
    <property type="match status" value="1"/>
</dbReference>
<dbReference type="AlphaFoldDB" id="A0A9D5HLA7"/>
<evidence type="ECO:0000256" key="1">
    <source>
        <dbReference type="RuleBase" id="RU000628"/>
    </source>
</evidence>
<reference evidence="3" key="1">
    <citation type="submission" date="2021-03" db="EMBL/GenBank/DDBJ databases">
        <authorList>
            <person name="Li Z."/>
            <person name="Yang C."/>
        </authorList>
    </citation>
    <scope>NUCLEOTIDE SEQUENCE</scope>
    <source>
        <strain evidence="3">Dzin_1.0</strain>
        <tissue evidence="3">Leaf</tissue>
    </source>
</reference>
<accession>A0A9D5HLA7</accession>
<keyword evidence="1" id="KW-0813">Transport</keyword>
<name>A0A9D5HLA7_9LILI</name>
<dbReference type="InterPro" id="IPR036312">
    <property type="entry name" value="Bifun_inhib/LTP/seed_sf"/>
</dbReference>
<keyword evidence="1" id="KW-0446">Lipid-binding</keyword>
<feature type="domain" description="Bifunctional inhibitor/plant lipid transfer protein/seed storage helical" evidence="2">
    <location>
        <begin position="99"/>
        <end position="184"/>
    </location>
</feature>
<keyword evidence="4" id="KW-1185">Reference proteome</keyword>
<evidence type="ECO:0000313" key="3">
    <source>
        <dbReference type="EMBL" id="KAJ0980476.1"/>
    </source>
</evidence>
<evidence type="ECO:0000313" key="4">
    <source>
        <dbReference type="Proteomes" id="UP001085076"/>
    </source>
</evidence>
<proteinExistence type="inferred from homology"/>
<dbReference type="InterPro" id="IPR016140">
    <property type="entry name" value="Bifunc_inhib/LTP/seed_store"/>
</dbReference>
<protein>
    <recommendedName>
        <fullName evidence="1">Non-specific lipid-transfer protein</fullName>
    </recommendedName>
</protein>
<dbReference type="Pfam" id="PF00234">
    <property type="entry name" value="Tryp_alpha_amyl"/>
    <property type="match status" value="1"/>
</dbReference>
<dbReference type="SUPFAM" id="SSF47699">
    <property type="entry name" value="Bifunctional inhibitor/lipid-transfer protein/seed storage 2S albumin"/>
    <property type="match status" value="1"/>
</dbReference>
<dbReference type="CDD" id="cd01960">
    <property type="entry name" value="nsLTP1"/>
    <property type="match status" value="1"/>
</dbReference>
<dbReference type="SMART" id="SM00499">
    <property type="entry name" value="AAI"/>
    <property type="match status" value="1"/>
</dbReference>